<feature type="transmembrane region" description="Helical" evidence="5">
    <location>
        <begin position="329"/>
        <end position="351"/>
    </location>
</feature>
<feature type="transmembrane region" description="Helical" evidence="5">
    <location>
        <begin position="421"/>
        <end position="442"/>
    </location>
</feature>
<dbReference type="EMBL" id="LABX01000214">
    <property type="protein sequence ID" value="KMO29136.1"/>
    <property type="molecule type" value="Genomic_DNA"/>
</dbReference>
<dbReference type="PROSITE" id="PS00217">
    <property type="entry name" value="SUGAR_TRANSPORT_2"/>
    <property type="match status" value="1"/>
</dbReference>
<feature type="transmembrane region" description="Helical" evidence="5">
    <location>
        <begin position="97"/>
        <end position="118"/>
    </location>
</feature>
<organism evidence="7 8">
    <name type="scientific">Methylobacterium aquaticum</name>
    <dbReference type="NCBI Taxonomy" id="270351"/>
    <lineage>
        <taxon>Bacteria</taxon>
        <taxon>Pseudomonadati</taxon>
        <taxon>Pseudomonadota</taxon>
        <taxon>Alphaproteobacteria</taxon>
        <taxon>Hyphomicrobiales</taxon>
        <taxon>Methylobacteriaceae</taxon>
        <taxon>Methylobacterium</taxon>
    </lineage>
</organism>
<dbReference type="PATRIC" id="fig|270351.6.peg.3143"/>
<feature type="transmembrane region" description="Helical" evidence="5">
    <location>
        <begin position="157"/>
        <end position="176"/>
    </location>
</feature>
<comment type="subcellular location">
    <subcellularLocation>
        <location evidence="1">Membrane</location>
        <topology evidence="1">Multi-pass membrane protein</topology>
    </subcellularLocation>
</comment>
<comment type="caution">
    <text evidence="7">The sequence shown here is derived from an EMBL/GenBank/DDBJ whole genome shotgun (WGS) entry which is preliminary data.</text>
</comment>
<reference evidence="7 8" key="1">
    <citation type="submission" date="2015-03" db="EMBL/GenBank/DDBJ databases">
        <title>Genome sequencing of Methylobacterium aquaticum DSM16371 type strain.</title>
        <authorList>
            <person name="Chaudhry V."/>
            <person name="Patil P.B."/>
        </authorList>
    </citation>
    <scope>NUCLEOTIDE SEQUENCE [LARGE SCALE GENOMIC DNA]</scope>
    <source>
        <strain evidence="7 8">DSM 16371</strain>
    </source>
</reference>
<dbReference type="AlphaFoldDB" id="A0A0J6USM7"/>
<feature type="transmembrane region" description="Helical" evidence="5">
    <location>
        <begin position="68"/>
        <end position="90"/>
    </location>
</feature>
<evidence type="ECO:0000313" key="8">
    <source>
        <dbReference type="Proteomes" id="UP000035929"/>
    </source>
</evidence>
<dbReference type="PANTHER" id="PTHR23508:SF10">
    <property type="entry name" value="CARBOXYLIC ACID TRANSPORTER PROTEIN HOMOLOG"/>
    <property type="match status" value="1"/>
</dbReference>
<dbReference type="Gene3D" id="1.20.1250.20">
    <property type="entry name" value="MFS general substrate transporter like domains"/>
    <property type="match status" value="1"/>
</dbReference>
<feature type="transmembrane region" description="Helical" evidence="5">
    <location>
        <begin position="124"/>
        <end position="145"/>
    </location>
</feature>
<evidence type="ECO:0000256" key="2">
    <source>
        <dbReference type="ARBA" id="ARBA00022692"/>
    </source>
</evidence>
<evidence type="ECO:0000256" key="3">
    <source>
        <dbReference type="ARBA" id="ARBA00022989"/>
    </source>
</evidence>
<evidence type="ECO:0000256" key="1">
    <source>
        <dbReference type="ARBA" id="ARBA00004141"/>
    </source>
</evidence>
<evidence type="ECO:0000259" key="6">
    <source>
        <dbReference type="PROSITE" id="PS50850"/>
    </source>
</evidence>
<accession>A0A0J6USM7</accession>
<feature type="transmembrane region" description="Helical" evidence="5">
    <location>
        <begin position="357"/>
        <end position="380"/>
    </location>
</feature>
<protein>
    <recommendedName>
        <fullName evidence="6">Major facilitator superfamily (MFS) profile domain-containing protein</fullName>
    </recommendedName>
</protein>
<gene>
    <name evidence="7" type="ORF">VP06_25340</name>
</gene>
<feature type="transmembrane region" description="Helical" evidence="5">
    <location>
        <begin position="32"/>
        <end position="56"/>
    </location>
</feature>
<dbReference type="Pfam" id="PF07690">
    <property type="entry name" value="MFS_1"/>
    <property type="match status" value="1"/>
</dbReference>
<dbReference type="Proteomes" id="UP000035929">
    <property type="component" value="Unassembled WGS sequence"/>
</dbReference>
<evidence type="ECO:0000256" key="5">
    <source>
        <dbReference type="SAM" id="Phobius"/>
    </source>
</evidence>
<feature type="transmembrane region" description="Helical" evidence="5">
    <location>
        <begin position="266"/>
        <end position="286"/>
    </location>
</feature>
<name>A0A0J6USM7_9HYPH</name>
<proteinExistence type="predicted"/>
<keyword evidence="4 5" id="KW-0472">Membrane</keyword>
<feature type="transmembrane region" description="Helical" evidence="5">
    <location>
        <begin position="392"/>
        <end position="415"/>
    </location>
</feature>
<feature type="domain" description="Major facilitator superfamily (MFS) profile" evidence="6">
    <location>
        <begin position="32"/>
        <end position="445"/>
    </location>
</feature>
<keyword evidence="2 5" id="KW-0812">Transmembrane</keyword>
<dbReference type="SUPFAM" id="SSF103473">
    <property type="entry name" value="MFS general substrate transporter"/>
    <property type="match status" value="1"/>
</dbReference>
<dbReference type="InterPro" id="IPR005829">
    <property type="entry name" value="Sugar_transporter_CS"/>
</dbReference>
<dbReference type="OrthoDB" id="9784658at2"/>
<evidence type="ECO:0000256" key="4">
    <source>
        <dbReference type="ARBA" id="ARBA00023136"/>
    </source>
</evidence>
<keyword evidence="3 5" id="KW-1133">Transmembrane helix</keyword>
<feature type="transmembrane region" description="Helical" evidence="5">
    <location>
        <begin position="298"/>
        <end position="322"/>
    </location>
</feature>
<dbReference type="PANTHER" id="PTHR23508">
    <property type="entry name" value="CARBOXYLIC ACID TRANSPORTER PROTEIN HOMOLOG"/>
    <property type="match status" value="1"/>
</dbReference>
<dbReference type="GO" id="GO:0005886">
    <property type="term" value="C:plasma membrane"/>
    <property type="evidence" value="ECO:0007669"/>
    <property type="project" value="TreeGrafter"/>
</dbReference>
<dbReference type="PROSITE" id="PS50850">
    <property type="entry name" value="MFS"/>
    <property type="match status" value="1"/>
</dbReference>
<dbReference type="InterPro" id="IPR036259">
    <property type="entry name" value="MFS_trans_sf"/>
</dbReference>
<feature type="transmembrane region" description="Helical" evidence="5">
    <location>
        <begin position="182"/>
        <end position="206"/>
    </location>
</feature>
<evidence type="ECO:0000313" key="7">
    <source>
        <dbReference type="EMBL" id="KMO29136.1"/>
    </source>
</evidence>
<sequence length="455" mass="46980">MNAAPVTSGTGPAVDLGLLVDDGAWTRSRKQVLLLCALAIILDGLDNQILGFAIPSMMAEWGVTRSDFAPALALGYVGMTVGTPLGGFLGDRIGRKVALVGSVILFGLATAAIALAHGPSDISLYRFIAGLGLGGALPAATTLIAEFTPKHRRSLSVMLGIVCIPIGGMIGGLLAAQLLPAYGWRSLFVVSGLAPMLVAVILAFALPESPQYLLRRGADRRRLETSVRALGVAVPAGSHFVDQRGATVARASFGALFESDYRRSTLALWVAFFFCLLPVYVLYAWAPTLLTSKGIDVKLASLGLSLFNFGGVAGCIAAAWAIGRYGSRIGILTMAGAASLGAAILSVIPLSASSQSLLMPLLFVEGFFLLGAQGSLYALATHVYPTSIRSTGVGAAAGFGRAGAIVSAYIGSAALGYGSEAFFGVIVTCLVLTFIAVSVVNLHAASLRRQSYGHA</sequence>
<dbReference type="GO" id="GO:0046943">
    <property type="term" value="F:carboxylic acid transmembrane transporter activity"/>
    <property type="evidence" value="ECO:0007669"/>
    <property type="project" value="TreeGrafter"/>
</dbReference>
<dbReference type="InterPro" id="IPR020846">
    <property type="entry name" value="MFS_dom"/>
</dbReference>
<dbReference type="InterPro" id="IPR011701">
    <property type="entry name" value="MFS"/>
</dbReference>